<evidence type="ECO:0000313" key="2">
    <source>
        <dbReference type="Proteomes" id="UP000187203"/>
    </source>
</evidence>
<dbReference type="Proteomes" id="UP000187203">
    <property type="component" value="Unassembled WGS sequence"/>
</dbReference>
<evidence type="ECO:0000313" key="1">
    <source>
        <dbReference type="EMBL" id="OMP08868.1"/>
    </source>
</evidence>
<accession>A0A1R3KPE0</accession>
<organism evidence="1 2">
    <name type="scientific">Corchorus olitorius</name>
    <dbReference type="NCBI Taxonomy" id="93759"/>
    <lineage>
        <taxon>Eukaryota</taxon>
        <taxon>Viridiplantae</taxon>
        <taxon>Streptophyta</taxon>
        <taxon>Embryophyta</taxon>
        <taxon>Tracheophyta</taxon>
        <taxon>Spermatophyta</taxon>
        <taxon>Magnoliopsida</taxon>
        <taxon>eudicotyledons</taxon>
        <taxon>Gunneridae</taxon>
        <taxon>Pentapetalae</taxon>
        <taxon>rosids</taxon>
        <taxon>malvids</taxon>
        <taxon>Malvales</taxon>
        <taxon>Malvaceae</taxon>
        <taxon>Grewioideae</taxon>
        <taxon>Apeibeae</taxon>
        <taxon>Corchorus</taxon>
    </lineage>
</organism>
<keyword evidence="2" id="KW-1185">Reference proteome</keyword>
<dbReference type="EMBL" id="AWUE01012582">
    <property type="protein sequence ID" value="OMP08868.1"/>
    <property type="molecule type" value="Genomic_DNA"/>
</dbReference>
<name>A0A1R3KPE0_9ROSI</name>
<comment type="caution">
    <text evidence="1">The sequence shown here is derived from an EMBL/GenBank/DDBJ whole genome shotgun (WGS) entry which is preliminary data.</text>
</comment>
<proteinExistence type="predicted"/>
<dbReference type="AlphaFoldDB" id="A0A1R3KPE0"/>
<gene>
    <name evidence="1" type="ORF">COLO4_06042</name>
</gene>
<protein>
    <submittedName>
        <fullName evidence="1">Uncharacterized protein</fullName>
    </submittedName>
</protein>
<reference evidence="2" key="1">
    <citation type="submission" date="2013-09" db="EMBL/GenBank/DDBJ databases">
        <title>Corchorus olitorius genome sequencing.</title>
        <authorList>
            <person name="Alam M."/>
            <person name="Haque M.S."/>
            <person name="Islam M.S."/>
            <person name="Emdad E.M."/>
            <person name="Islam M.M."/>
            <person name="Ahmed B."/>
            <person name="Halim A."/>
            <person name="Hossen Q.M.M."/>
            <person name="Hossain M.Z."/>
            <person name="Ahmed R."/>
            <person name="Khan M.M."/>
            <person name="Islam R."/>
            <person name="Rashid M.M."/>
            <person name="Khan S.A."/>
            <person name="Rahman M.S."/>
            <person name="Alam M."/>
            <person name="Yahiya A.S."/>
            <person name="Khan M.S."/>
            <person name="Azam M.S."/>
            <person name="Haque T."/>
            <person name="Lashkar M.Z.H."/>
            <person name="Akhand A.I."/>
            <person name="Morshed G."/>
            <person name="Roy S."/>
            <person name="Uddin K.S."/>
            <person name="Rabeya T."/>
            <person name="Hossain A.S."/>
            <person name="Chowdhury A."/>
            <person name="Snigdha A.R."/>
            <person name="Mortoza M.S."/>
            <person name="Matin S.A."/>
            <person name="Hoque S.M.E."/>
            <person name="Islam M.K."/>
            <person name="Roy D.K."/>
            <person name="Haider R."/>
            <person name="Moosa M.M."/>
            <person name="Elias S.M."/>
            <person name="Hasan A.M."/>
            <person name="Jahan S."/>
            <person name="Shafiuddin M."/>
            <person name="Mahmood N."/>
            <person name="Shommy N.S."/>
        </authorList>
    </citation>
    <scope>NUCLEOTIDE SEQUENCE [LARGE SCALE GENOMIC DNA]</scope>
    <source>
        <strain evidence="2">cv. O-4</strain>
    </source>
</reference>
<sequence>MFNPEVVASPVSTAPSIEEKNCSKIKTFIVTSS</sequence>